<evidence type="ECO:0000256" key="1">
    <source>
        <dbReference type="ARBA" id="ARBA00022722"/>
    </source>
</evidence>
<dbReference type="Proteomes" id="UP000636709">
    <property type="component" value="Unassembled WGS sequence"/>
</dbReference>
<dbReference type="SUPFAM" id="SSF53098">
    <property type="entry name" value="Ribonuclease H-like"/>
    <property type="match status" value="1"/>
</dbReference>
<feature type="domain" description="RRM" evidence="5">
    <location>
        <begin position="831"/>
        <end position="892"/>
    </location>
</feature>
<dbReference type="InterPro" id="IPR012677">
    <property type="entry name" value="Nucleotide-bd_a/b_plait_sf"/>
</dbReference>
<dbReference type="EMBL" id="JACEFO010000967">
    <property type="protein sequence ID" value="KAF8751379.1"/>
    <property type="molecule type" value="Genomic_DNA"/>
</dbReference>
<dbReference type="InterPro" id="IPR035979">
    <property type="entry name" value="RBD_domain_sf"/>
</dbReference>
<keyword evidence="7" id="KW-1185">Reference proteome</keyword>
<dbReference type="InterPro" id="IPR000504">
    <property type="entry name" value="RRM_dom"/>
</dbReference>
<organism evidence="6 7">
    <name type="scientific">Digitaria exilis</name>
    <dbReference type="NCBI Taxonomy" id="1010633"/>
    <lineage>
        <taxon>Eukaryota</taxon>
        <taxon>Viridiplantae</taxon>
        <taxon>Streptophyta</taxon>
        <taxon>Embryophyta</taxon>
        <taxon>Tracheophyta</taxon>
        <taxon>Spermatophyta</taxon>
        <taxon>Magnoliopsida</taxon>
        <taxon>Liliopsida</taxon>
        <taxon>Poales</taxon>
        <taxon>Poaceae</taxon>
        <taxon>PACMAD clade</taxon>
        <taxon>Panicoideae</taxon>
        <taxon>Panicodae</taxon>
        <taxon>Paniceae</taxon>
        <taxon>Anthephorinae</taxon>
        <taxon>Digitaria</taxon>
    </lineage>
</organism>
<dbReference type="GO" id="GO:0003723">
    <property type="term" value="F:RNA binding"/>
    <property type="evidence" value="ECO:0007669"/>
    <property type="project" value="UniProtKB-UniRule"/>
</dbReference>
<keyword evidence="1" id="KW-0540">Nuclease</keyword>
<keyword evidence="2" id="KW-0378">Hydrolase</keyword>
<evidence type="ECO:0000313" key="7">
    <source>
        <dbReference type="Proteomes" id="UP000636709"/>
    </source>
</evidence>
<gene>
    <name evidence="6" type="ORF">HU200_012050</name>
</gene>
<feature type="region of interest" description="Disordered" evidence="4">
    <location>
        <begin position="66"/>
        <end position="93"/>
    </location>
</feature>
<keyword evidence="3" id="KW-0694">RNA-binding</keyword>
<accession>A0A835FG15</accession>
<dbReference type="Pfam" id="PF01612">
    <property type="entry name" value="DNA_pol_A_exo1"/>
    <property type="match status" value="1"/>
</dbReference>
<dbReference type="InterPro" id="IPR036397">
    <property type="entry name" value="RNaseH_sf"/>
</dbReference>
<sequence length="1093" mass="120247">MGHGLMLWLLSHRDIRSLRARTLTEGPSPPFCHPSFPSMPPLSAWLVESSLGGEQRRRAEIATCASGRDRARAATEGDRDVTSDGRTSRRRGARFPSSTAIALDLSVALPYCDDESCEGLRKKEEYTPDVACSNKYLHLATCHQHERAGYGNRPGLPAYIIAPFLPSDQAQREIEREHRRAAAMATEIQGYYEDGTAVVSFDDDYIDTTLTDSGDVVEWWVAETRRMHRHGDVAGLDVEWRPARVPGPVAVLQICVDHRCLVFLHADYVPLALSQLLADGRFTFVGVGIRDDVAKLWAGYGLRVASAVDLRRLAADAMGRPELLRAGLQTLAWEVMGAQMEKPYHVRASAWDAPALSDDQLKYACADAFASFEGGAAGWAYGEAARAREHASAPRHDGALLLTASTREECARQDGPQPSIDERSRTMAATTGSPQWAHLPAEVLGNIVGLVHTAADAVRFHAVCWAWHGALHKAGYEPLLPWLLAPSSSTHLMLEDQRCRCVFSKETYRAPGICVRDRRVACTDGWPAATASSTRSPPTAWIFPTSVSPTSGWIAATACIIFDRGAVLLYDFDLQDDAYLPRRFRFRASLLPPDDNRWQPITSDLSSTDRCCAASYYKGGFVVCVDLPYWKPIGSGHYVYGRTREVRAALPDEPAGRARRTSYLVECDGELLLASVLQEAGSSTGGLSVSLHELRLEKHGGQDDETRRRHLGNAGMAWLGKHVLFLGFPASFAMEAAPLYREVSGGTAYFVIETDELPPCCKVYRYSFHDGVATLVDTLPPGWHDARCLWFLPSPKIEAPFFQQGEEGSEPIGDLQPQGGDRSGARRLQQLRIYAGDLSPKVDNARLREMFSVYGKVAGTRVAYDKRGRSRGFGFVTMATQEGFEKAMAALNPIKEEPGDSFDFIDLEAAVRAYGAYGEAARAEEHAVHKVAASEEWIEITRSRNYDGRIRTARYGGRPFHRYSDRRGTWLARSSGDWCEMTSSYAPQPPPTLRVVSSAQCCIVKMTAQCSQQSESEATSQRASADCLRIKKIKSWPLSDPEERTAGSISLEAEGFSAKLPGEGRSLPFAGDVARSQAAEFTDNPKFGTSNAS</sequence>
<dbReference type="GO" id="GO:0008408">
    <property type="term" value="F:3'-5' exonuclease activity"/>
    <property type="evidence" value="ECO:0007669"/>
    <property type="project" value="InterPro"/>
</dbReference>
<evidence type="ECO:0000256" key="2">
    <source>
        <dbReference type="ARBA" id="ARBA00022801"/>
    </source>
</evidence>
<comment type="caution">
    <text evidence="6">The sequence shown here is derived from an EMBL/GenBank/DDBJ whole genome shotgun (WGS) entry which is preliminary data.</text>
</comment>
<dbReference type="SMART" id="SM00474">
    <property type="entry name" value="35EXOc"/>
    <property type="match status" value="1"/>
</dbReference>
<dbReference type="Gene3D" id="3.30.70.330">
    <property type="match status" value="1"/>
</dbReference>
<dbReference type="FunFam" id="3.30.420.10:FF:000054">
    <property type="entry name" value="Werner Syndrome-like exonuclease"/>
    <property type="match status" value="1"/>
</dbReference>
<dbReference type="PANTHER" id="PTHR13620:SF43">
    <property type="entry name" value="WERNER SYNDROME ATP-DEPENDENT HELICASE"/>
    <property type="match status" value="1"/>
</dbReference>
<dbReference type="InterPro" id="IPR012337">
    <property type="entry name" value="RNaseH-like_sf"/>
</dbReference>
<protein>
    <recommendedName>
        <fullName evidence="5">RRM domain-containing protein</fullName>
    </recommendedName>
</protein>
<dbReference type="Pfam" id="PF00076">
    <property type="entry name" value="RRM_1"/>
    <property type="match status" value="1"/>
</dbReference>
<dbReference type="InterPro" id="IPR051132">
    <property type="entry name" value="3-5_Exonuclease_domain"/>
</dbReference>
<proteinExistence type="predicted"/>
<dbReference type="GO" id="GO:0005737">
    <property type="term" value="C:cytoplasm"/>
    <property type="evidence" value="ECO:0007669"/>
    <property type="project" value="TreeGrafter"/>
</dbReference>
<evidence type="ECO:0000256" key="3">
    <source>
        <dbReference type="PROSITE-ProRule" id="PRU00176"/>
    </source>
</evidence>
<evidence type="ECO:0000313" key="6">
    <source>
        <dbReference type="EMBL" id="KAF8751379.1"/>
    </source>
</evidence>
<evidence type="ECO:0000256" key="4">
    <source>
        <dbReference type="SAM" id="MobiDB-lite"/>
    </source>
</evidence>
<dbReference type="OrthoDB" id="694843at2759"/>
<dbReference type="PANTHER" id="PTHR13620">
    <property type="entry name" value="3-5 EXONUCLEASE"/>
    <property type="match status" value="1"/>
</dbReference>
<dbReference type="GO" id="GO:0005634">
    <property type="term" value="C:nucleus"/>
    <property type="evidence" value="ECO:0007669"/>
    <property type="project" value="TreeGrafter"/>
</dbReference>
<dbReference type="GO" id="GO:0006139">
    <property type="term" value="P:nucleobase-containing compound metabolic process"/>
    <property type="evidence" value="ECO:0007669"/>
    <property type="project" value="InterPro"/>
</dbReference>
<reference evidence="6" key="1">
    <citation type="submission" date="2020-07" db="EMBL/GenBank/DDBJ databases">
        <title>Genome sequence and genetic diversity analysis of an under-domesticated orphan crop, white fonio (Digitaria exilis).</title>
        <authorList>
            <person name="Bennetzen J.L."/>
            <person name="Chen S."/>
            <person name="Ma X."/>
            <person name="Wang X."/>
            <person name="Yssel A.E.J."/>
            <person name="Chaluvadi S.R."/>
            <person name="Johnson M."/>
            <person name="Gangashetty P."/>
            <person name="Hamidou F."/>
            <person name="Sanogo M.D."/>
            <person name="Zwaenepoel A."/>
            <person name="Wallace J."/>
            <person name="Van De Peer Y."/>
            <person name="Van Deynze A."/>
        </authorList>
    </citation>
    <scope>NUCLEOTIDE SEQUENCE</scope>
    <source>
        <tissue evidence="6">Leaves</tissue>
    </source>
</reference>
<evidence type="ECO:0000259" key="5">
    <source>
        <dbReference type="PROSITE" id="PS50102"/>
    </source>
</evidence>
<dbReference type="AlphaFoldDB" id="A0A835FG15"/>
<dbReference type="SMART" id="SM00360">
    <property type="entry name" value="RRM"/>
    <property type="match status" value="1"/>
</dbReference>
<dbReference type="InterPro" id="IPR002562">
    <property type="entry name" value="3'-5'_exonuclease_dom"/>
</dbReference>
<dbReference type="PROSITE" id="PS50102">
    <property type="entry name" value="RRM"/>
    <property type="match status" value="1"/>
</dbReference>
<dbReference type="CDD" id="cd06141">
    <property type="entry name" value="WRN_exo"/>
    <property type="match status" value="1"/>
</dbReference>
<dbReference type="SUPFAM" id="SSF54928">
    <property type="entry name" value="RNA-binding domain, RBD"/>
    <property type="match status" value="1"/>
</dbReference>
<name>A0A835FG15_9POAL</name>
<feature type="compositionally biased region" description="Basic and acidic residues" evidence="4">
    <location>
        <begin position="67"/>
        <end position="87"/>
    </location>
</feature>
<dbReference type="Gene3D" id="3.30.420.10">
    <property type="entry name" value="Ribonuclease H-like superfamily/Ribonuclease H"/>
    <property type="match status" value="1"/>
</dbReference>